<keyword evidence="1" id="KW-0732">Signal</keyword>
<accession>A0AAP0EMY7</accession>
<reference evidence="2 3" key="1">
    <citation type="submission" date="2024-01" db="EMBL/GenBank/DDBJ databases">
        <title>Genome assemblies of Stephania.</title>
        <authorList>
            <person name="Yang L."/>
        </authorList>
    </citation>
    <scope>NUCLEOTIDE SEQUENCE [LARGE SCALE GENOMIC DNA]</scope>
    <source>
        <strain evidence="2">YNDBR</strain>
        <tissue evidence="2">Leaf</tissue>
    </source>
</reference>
<gene>
    <name evidence="2" type="ORF">Syun_027469</name>
</gene>
<proteinExistence type="predicted"/>
<organism evidence="2 3">
    <name type="scientific">Stephania yunnanensis</name>
    <dbReference type="NCBI Taxonomy" id="152371"/>
    <lineage>
        <taxon>Eukaryota</taxon>
        <taxon>Viridiplantae</taxon>
        <taxon>Streptophyta</taxon>
        <taxon>Embryophyta</taxon>
        <taxon>Tracheophyta</taxon>
        <taxon>Spermatophyta</taxon>
        <taxon>Magnoliopsida</taxon>
        <taxon>Ranunculales</taxon>
        <taxon>Menispermaceae</taxon>
        <taxon>Menispermoideae</taxon>
        <taxon>Cissampelideae</taxon>
        <taxon>Stephania</taxon>
    </lineage>
</organism>
<dbReference type="EMBL" id="JBBNAF010000012">
    <property type="protein sequence ID" value="KAK9092558.1"/>
    <property type="molecule type" value="Genomic_DNA"/>
</dbReference>
<evidence type="ECO:0000256" key="1">
    <source>
        <dbReference type="SAM" id="SignalP"/>
    </source>
</evidence>
<protein>
    <submittedName>
        <fullName evidence="2">Uncharacterized protein</fullName>
    </submittedName>
</protein>
<keyword evidence="3" id="KW-1185">Reference proteome</keyword>
<feature type="chain" id="PRO_5042995574" evidence="1">
    <location>
        <begin position="28"/>
        <end position="125"/>
    </location>
</feature>
<evidence type="ECO:0000313" key="3">
    <source>
        <dbReference type="Proteomes" id="UP001420932"/>
    </source>
</evidence>
<sequence>MGHALRFLSRFLAGLAMGHTLSKKGEAAYIFENENLRRGKSIISYSTNIITTEIRYSMKEEISQVRTVYSFVGEDKAVHTYSNLLTNALKLGEEKWVCERIWPRRDVCSHVMFLGPPPLASKCPS</sequence>
<feature type="signal peptide" evidence="1">
    <location>
        <begin position="1"/>
        <end position="27"/>
    </location>
</feature>
<comment type="caution">
    <text evidence="2">The sequence shown here is derived from an EMBL/GenBank/DDBJ whole genome shotgun (WGS) entry which is preliminary data.</text>
</comment>
<dbReference type="Proteomes" id="UP001420932">
    <property type="component" value="Unassembled WGS sequence"/>
</dbReference>
<name>A0AAP0EMY7_9MAGN</name>
<evidence type="ECO:0000313" key="2">
    <source>
        <dbReference type="EMBL" id="KAK9092558.1"/>
    </source>
</evidence>
<dbReference type="AlphaFoldDB" id="A0AAP0EMY7"/>